<dbReference type="Proteomes" id="UP001605036">
    <property type="component" value="Unassembled WGS sequence"/>
</dbReference>
<evidence type="ECO:0000313" key="2">
    <source>
        <dbReference type="Proteomes" id="UP001605036"/>
    </source>
</evidence>
<accession>A0ABD1ZAT4</accession>
<keyword evidence="2" id="KW-1185">Reference proteome</keyword>
<sequence length="127" mass="12922">MVGSGTKGAALGWLTLGGDATVHRFTDRGTGRLRAGGIGNKGGIGVGPPDVPRLVVLGRDVPALKLNVGVPALDTGNNGIARTVVPGQTSGFRRRIKETPPCPGAVAYIIGDVVLNPCPIGKEADEF</sequence>
<dbReference type="EMBL" id="JBHFFA010000002">
    <property type="protein sequence ID" value="KAL2643999.1"/>
    <property type="molecule type" value="Genomic_DNA"/>
</dbReference>
<evidence type="ECO:0000313" key="1">
    <source>
        <dbReference type="EMBL" id="KAL2643999.1"/>
    </source>
</evidence>
<comment type="caution">
    <text evidence="1">The sequence shown here is derived from an EMBL/GenBank/DDBJ whole genome shotgun (WGS) entry which is preliminary data.</text>
</comment>
<name>A0ABD1ZAT4_9MARC</name>
<proteinExistence type="predicted"/>
<gene>
    <name evidence="1" type="ORF">R1flu_011586</name>
</gene>
<protein>
    <submittedName>
        <fullName evidence="1">Uncharacterized protein</fullName>
    </submittedName>
</protein>
<reference evidence="1 2" key="1">
    <citation type="submission" date="2024-09" db="EMBL/GenBank/DDBJ databases">
        <title>Chromosome-scale assembly of Riccia fluitans.</title>
        <authorList>
            <person name="Paukszto L."/>
            <person name="Sawicki J."/>
            <person name="Karawczyk K."/>
            <person name="Piernik-Szablinska J."/>
            <person name="Szczecinska M."/>
            <person name="Mazdziarz M."/>
        </authorList>
    </citation>
    <scope>NUCLEOTIDE SEQUENCE [LARGE SCALE GENOMIC DNA]</scope>
    <source>
        <strain evidence="1">Rf_01</strain>
        <tissue evidence="1">Aerial parts of the thallus</tissue>
    </source>
</reference>
<organism evidence="1 2">
    <name type="scientific">Riccia fluitans</name>
    <dbReference type="NCBI Taxonomy" id="41844"/>
    <lineage>
        <taxon>Eukaryota</taxon>
        <taxon>Viridiplantae</taxon>
        <taxon>Streptophyta</taxon>
        <taxon>Embryophyta</taxon>
        <taxon>Marchantiophyta</taxon>
        <taxon>Marchantiopsida</taxon>
        <taxon>Marchantiidae</taxon>
        <taxon>Marchantiales</taxon>
        <taxon>Ricciaceae</taxon>
        <taxon>Riccia</taxon>
    </lineage>
</organism>
<dbReference type="AlphaFoldDB" id="A0ABD1ZAT4"/>